<dbReference type="Proteomes" id="UP000829116">
    <property type="component" value="Chromosome"/>
</dbReference>
<dbReference type="AlphaFoldDB" id="A0A9Q8V518"/>
<name>A0A9Q8V518_9GAMM</name>
<proteinExistence type="predicted"/>
<dbReference type="EMBL" id="CP093245">
    <property type="protein sequence ID" value="UNH31772.1"/>
    <property type="molecule type" value="Genomic_DNA"/>
</dbReference>
<dbReference type="GO" id="GO:0007155">
    <property type="term" value="P:cell adhesion"/>
    <property type="evidence" value="ECO:0007669"/>
    <property type="project" value="InterPro"/>
</dbReference>
<dbReference type="Gene3D" id="2.60.40.1090">
    <property type="entry name" value="Fimbrial-type adhesion domain"/>
    <property type="match status" value="1"/>
</dbReference>
<evidence type="ECO:0000313" key="2">
    <source>
        <dbReference type="Proteomes" id="UP000829116"/>
    </source>
</evidence>
<reference evidence="1" key="1">
    <citation type="submission" date="2022-03" db="EMBL/GenBank/DDBJ databases">
        <title>ESBL-producing Moellerella wisconsensis and Escherichia marmotae isolated from wild game meat.</title>
        <authorList>
            <person name="Biggel M."/>
        </authorList>
    </citation>
    <scope>NUCLEOTIDE SEQUENCE</scope>
    <source>
        <strain evidence="1">W51</strain>
    </source>
</reference>
<evidence type="ECO:0000313" key="1">
    <source>
        <dbReference type="EMBL" id="UNH31772.1"/>
    </source>
</evidence>
<organism evidence="1 2">
    <name type="scientific">Moellerella wisconsensis</name>
    <dbReference type="NCBI Taxonomy" id="158849"/>
    <lineage>
        <taxon>Bacteria</taxon>
        <taxon>Pseudomonadati</taxon>
        <taxon>Pseudomonadota</taxon>
        <taxon>Gammaproteobacteria</taxon>
        <taxon>Enterobacterales</taxon>
        <taxon>Morganellaceae</taxon>
        <taxon>Moellerella</taxon>
    </lineage>
</organism>
<protein>
    <recommendedName>
        <fullName evidence="3">Fimbrial-type adhesion domain-containing protein</fullName>
    </recommendedName>
</protein>
<dbReference type="RefSeq" id="WP_241541039.1">
    <property type="nucleotide sequence ID" value="NZ_CAWQWH010000001.1"/>
</dbReference>
<dbReference type="GO" id="GO:0009289">
    <property type="term" value="C:pilus"/>
    <property type="evidence" value="ECO:0007669"/>
    <property type="project" value="InterPro"/>
</dbReference>
<dbReference type="InterPro" id="IPR036937">
    <property type="entry name" value="Adhesion_dom_fimbrial_sf"/>
</dbReference>
<gene>
    <name evidence="1" type="ORF">MNY72_05610</name>
</gene>
<sequence length="362" mass="39036">MNRNKILIKSFIIYLIMMNNALSVELRRGFNELGETTVNIVGNSGTSFSKGDWDGLAFNVSKTNNSTQCRSLNQEIPLTTIDGYTGYEFKTGFLFVLYSGTLSGYRGFSGKGSTNYSYSFNSNGILSPATDTKSAWCADPRKNNNYGLIDLSTPEGNTIGSVKSGIYVSSTVQSGASATLPSLYINRGQPKNIGQAGPQITGTGITYSINDMKCSISPPSLINFGEVNVVQTTNEVALAYESGNLNIQCDGNGLKKSASISVTGDIGRYTNTLKMKMKNSNDKAPAEIRGFIGPNIENKTVCDHNDKYPGWIQFDQTKNQVISIGNLSSGSNQIPYNFTLCSNGIKTSGEADALATINLTWN</sequence>
<evidence type="ECO:0008006" key="3">
    <source>
        <dbReference type="Google" id="ProtNLM"/>
    </source>
</evidence>
<accession>A0A9Q8V518</accession>